<evidence type="ECO:0000313" key="1">
    <source>
        <dbReference type="EMBL" id="VDK80963.1"/>
    </source>
</evidence>
<dbReference type="EMBL" id="UYRX01000363">
    <property type="protein sequence ID" value="VDK80963.1"/>
    <property type="molecule type" value="Genomic_DNA"/>
</dbReference>
<dbReference type="AlphaFoldDB" id="A0A3P6TDD1"/>
<organism evidence="1 2">
    <name type="scientific">Litomosoides sigmodontis</name>
    <name type="common">Filarial nematode worm</name>
    <dbReference type="NCBI Taxonomy" id="42156"/>
    <lineage>
        <taxon>Eukaryota</taxon>
        <taxon>Metazoa</taxon>
        <taxon>Ecdysozoa</taxon>
        <taxon>Nematoda</taxon>
        <taxon>Chromadorea</taxon>
        <taxon>Rhabditida</taxon>
        <taxon>Spirurina</taxon>
        <taxon>Spiruromorpha</taxon>
        <taxon>Filarioidea</taxon>
        <taxon>Onchocercidae</taxon>
        <taxon>Litomosoides</taxon>
    </lineage>
</organism>
<protein>
    <submittedName>
        <fullName evidence="1">Uncharacterized protein</fullName>
    </submittedName>
</protein>
<evidence type="ECO:0000313" key="2">
    <source>
        <dbReference type="Proteomes" id="UP000277928"/>
    </source>
</evidence>
<proteinExistence type="predicted"/>
<gene>
    <name evidence="1" type="ORF">NLS_LOCUS5115</name>
</gene>
<reference evidence="1 2" key="1">
    <citation type="submission" date="2018-08" db="EMBL/GenBank/DDBJ databases">
        <authorList>
            <person name="Laetsch R D."/>
            <person name="Stevens L."/>
            <person name="Kumar S."/>
            <person name="Blaxter L. M."/>
        </authorList>
    </citation>
    <scope>NUCLEOTIDE SEQUENCE [LARGE SCALE GENOMIC DNA]</scope>
</reference>
<sequence length="71" mass="8279">MLIAESPTALPQLSRSGASTSRYYICFFGDGFSCGFLGYFRIYVELFTCTVFRELFGRRDRIECEICFQKY</sequence>
<accession>A0A3P6TDD1</accession>
<name>A0A3P6TDD1_LITSI</name>
<keyword evidence="2" id="KW-1185">Reference proteome</keyword>
<dbReference type="Proteomes" id="UP000277928">
    <property type="component" value="Unassembled WGS sequence"/>
</dbReference>